<sequence length="343" mass="37293">MESVDENGGSRLVVTELGYIKELVRQLDVNLGGCPDHCKRLAAQIFAVTERSIGMIRSGHFDCRKRSAAGLDSPPFSATPSPLSDVSGVPFHANNKKRKTMEKRKHQVRVSSEGAGAETPVDDGHSWRKYGQKDILGAKHPRGYYRCTHRKSQGCAATKQVQRADEDPALFDVIYHGEHTCVHKTVAAAAAMVQPAEENPDARRHLQNLSTSLTVNTEGLTATTGHQGCGTTTSFCFSSQAVSALTTPQEHYPFSMPSTPENCFGQGASLSTSLEPSPVTSDSNRFSMNPFQAEWRAQSEYDEVVSALVAAGTMPALAMEMEENAFSMDGFEFDVSCFFASDD</sequence>
<dbReference type="GO" id="GO:0010150">
    <property type="term" value="P:leaf senescence"/>
    <property type="evidence" value="ECO:0007669"/>
    <property type="project" value="UniProtKB-ARBA"/>
</dbReference>
<dbReference type="FunFam" id="2.20.25.80:FF:000009">
    <property type="entry name" value="WRKY transcription factor 53"/>
    <property type="match status" value="1"/>
</dbReference>
<dbReference type="KEGG" id="taes:123103519"/>
<dbReference type="GeneID" id="123103519"/>
<evidence type="ECO:0000313" key="9">
    <source>
        <dbReference type="EnsemblPlants" id="TraesCS5A02G185600.1"/>
    </source>
</evidence>
<dbReference type="SUPFAM" id="SSF118290">
    <property type="entry name" value="WRKY DNA-binding domain"/>
    <property type="match status" value="1"/>
</dbReference>
<reference evidence="9" key="2">
    <citation type="submission" date="2018-10" db="UniProtKB">
        <authorList>
            <consortium name="EnsemblPlants"/>
        </authorList>
    </citation>
    <scope>IDENTIFICATION</scope>
</reference>
<accession>A0A3B6KIA8</accession>
<evidence type="ECO:0000256" key="2">
    <source>
        <dbReference type="ARBA" id="ARBA00023015"/>
    </source>
</evidence>
<dbReference type="PANTHER" id="PTHR32096">
    <property type="entry name" value="WRKY TRANSCRIPTION FACTOR 30-RELATED-RELATED"/>
    <property type="match status" value="1"/>
</dbReference>
<evidence type="ECO:0000256" key="5">
    <source>
        <dbReference type="ARBA" id="ARBA00023242"/>
    </source>
</evidence>
<evidence type="ECO:0000256" key="1">
    <source>
        <dbReference type="ARBA" id="ARBA00004123"/>
    </source>
</evidence>
<dbReference type="OrthoDB" id="1888929at2759"/>
<dbReference type="RefSeq" id="XP_044381066.1">
    <property type="nucleotide sequence ID" value="XM_044525131.1"/>
</dbReference>
<dbReference type="OMA" id="TTEMEMG"/>
<dbReference type="InterPro" id="IPR036576">
    <property type="entry name" value="WRKY_dom_sf"/>
</dbReference>
<comment type="similarity">
    <text evidence="6">Belongs to the WRKY group III family.</text>
</comment>
<dbReference type="SMR" id="A0A3B6KIA8"/>
<dbReference type="InterPro" id="IPR003657">
    <property type="entry name" value="WRKY_dom"/>
</dbReference>
<dbReference type="Gramene" id="TraesLDM5A03G02662970.1">
    <property type="protein sequence ID" value="TraesLDM5A03G02662970.1"/>
    <property type="gene ID" value="TraesLDM5A03G02662970"/>
</dbReference>
<reference evidence="9" key="1">
    <citation type="submission" date="2018-08" db="EMBL/GenBank/DDBJ databases">
        <authorList>
            <person name="Rossello M."/>
        </authorList>
    </citation>
    <scope>NUCLEOTIDE SEQUENCE [LARGE SCALE GENOMIC DNA]</scope>
    <source>
        <strain evidence="9">cv. Chinese Spring</strain>
    </source>
</reference>
<dbReference type="SMART" id="SM00774">
    <property type="entry name" value="WRKY"/>
    <property type="match status" value="1"/>
</dbReference>
<dbReference type="GO" id="GO:0009751">
    <property type="term" value="P:response to salicylic acid"/>
    <property type="evidence" value="ECO:0007669"/>
    <property type="project" value="UniProtKB-ARBA"/>
</dbReference>
<organism evidence="9">
    <name type="scientific">Triticum aestivum</name>
    <name type="common">Wheat</name>
    <dbReference type="NCBI Taxonomy" id="4565"/>
    <lineage>
        <taxon>Eukaryota</taxon>
        <taxon>Viridiplantae</taxon>
        <taxon>Streptophyta</taxon>
        <taxon>Embryophyta</taxon>
        <taxon>Tracheophyta</taxon>
        <taxon>Spermatophyta</taxon>
        <taxon>Magnoliopsida</taxon>
        <taxon>Liliopsida</taxon>
        <taxon>Poales</taxon>
        <taxon>Poaceae</taxon>
        <taxon>BOP clade</taxon>
        <taxon>Pooideae</taxon>
        <taxon>Triticodae</taxon>
        <taxon>Triticeae</taxon>
        <taxon>Triticinae</taxon>
        <taxon>Triticum</taxon>
    </lineage>
</organism>
<dbReference type="AlphaFoldDB" id="A0A3B6KIA8"/>
<dbReference type="Gramene" id="TraesWEE_scaffold_098659_01G000100.1">
    <property type="protein sequence ID" value="TraesWEE_scaffold_098659_01G000100.1"/>
    <property type="gene ID" value="TraesWEE_scaffold_098659_01G000100"/>
</dbReference>
<feature type="region of interest" description="Disordered" evidence="7">
    <location>
        <begin position="72"/>
        <end position="126"/>
    </location>
</feature>
<dbReference type="GO" id="GO:0005634">
    <property type="term" value="C:nucleus"/>
    <property type="evidence" value="ECO:0000318"/>
    <property type="project" value="GO_Central"/>
</dbReference>
<dbReference type="GO" id="GO:0010193">
    <property type="term" value="P:response to ozone"/>
    <property type="evidence" value="ECO:0007669"/>
    <property type="project" value="UniProtKB-ARBA"/>
</dbReference>
<keyword evidence="2" id="KW-0805">Transcription regulation</keyword>
<keyword evidence="10" id="KW-1185">Reference proteome</keyword>
<evidence type="ECO:0000256" key="6">
    <source>
        <dbReference type="ARBA" id="ARBA00060850"/>
    </source>
</evidence>
<dbReference type="Gramene" id="TraesCS5A02G185600.1">
    <property type="protein sequence ID" value="TraesCS5A02G185600.1"/>
    <property type="gene ID" value="TraesCS5A02G185600"/>
</dbReference>
<dbReference type="Pfam" id="PF03106">
    <property type="entry name" value="WRKY"/>
    <property type="match status" value="1"/>
</dbReference>
<dbReference type="Gramene" id="TraesJUL5A03G02679900.1">
    <property type="protein sequence ID" value="TraesJUL5A03G02679900.1"/>
    <property type="gene ID" value="TraesJUL5A03G02679900"/>
</dbReference>
<dbReference type="Gramene" id="TraesPARA_EIv1.0_1580750.1">
    <property type="protein sequence ID" value="TraesPARA_EIv1.0_1580750.1.CDS"/>
    <property type="gene ID" value="TraesPARA_EIv1.0_1580750"/>
</dbReference>
<feature type="compositionally biased region" description="Basic residues" evidence="7">
    <location>
        <begin position="94"/>
        <end position="108"/>
    </location>
</feature>
<dbReference type="Proteomes" id="UP000019116">
    <property type="component" value="Chromosome 5A"/>
</dbReference>
<dbReference type="Gramene" id="TraesSYM5A03G02689090.1">
    <property type="protein sequence ID" value="TraesSYM5A03G02689090.1"/>
    <property type="gene ID" value="TraesSYM5A03G02689090"/>
</dbReference>
<evidence type="ECO:0000259" key="8">
    <source>
        <dbReference type="PROSITE" id="PS50811"/>
    </source>
</evidence>
<dbReference type="Gramene" id="TraesLAC5A03G02613380.1">
    <property type="protein sequence ID" value="TraesLAC5A03G02613380.1"/>
    <property type="gene ID" value="TraesLAC5A03G02613380"/>
</dbReference>
<evidence type="ECO:0000256" key="3">
    <source>
        <dbReference type="ARBA" id="ARBA00023125"/>
    </source>
</evidence>
<dbReference type="Gramene" id="TraesCS5A03G0488700.1">
    <property type="protein sequence ID" value="TraesCS5A03G0488700.1.CDS"/>
    <property type="gene ID" value="TraesCS5A03G0488700"/>
</dbReference>
<keyword evidence="5" id="KW-0539">Nucleus</keyword>
<proteinExistence type="inferred from homology"/>
<dbReference type="PROSITE" id="PS50811">
    <property type="entry name" value="WRKY"/>
    <property type="match status" value="1"/>
</dbReference>
<comment type="subcellular location">
    <subcellularLocation>
        <location evidence="1">Nucleus</location>
    </subcellularLocation>
</comment>
<protein>
    <recommendedName>
        <fullName evidence="8">WRKY domain-containing protein</fullName>
    </recommendedName>
</protein>
<dbReference type="InterPro" id="IPR044810">
    <property type="entry name" value="WRKY_plant"/>
</dbReference>
<dbReference type="GO" id="GO:0000976">
    <property type="term" value="F:transcription cis-regulatory region binding"/>
    <property type="evidence" value="ECO:0000318"/>
    <property type="project" value="GO_Central"/>
</dbReference>
<name>A0A3B6KIA8_WHEAT</name>
<dbReference type="EnsemblPlants" id="TraesCS5A02G185600.1">
    <property type="protein sequence ID" value="TraesCS5A02G185600.1"/>
    <property type="gene ID" value="TraesCS5A02G185600"/>
</dbReference>
<dbReference type="GO" id="GO:0042542">
    <property type="term" value="P:response to hydrogen peroxide"/>
    <property type="evidence" value="ECO:0007669"/>
    <property type="project" value="UniProtKB-ARBA"/>
</dbReference>
<evidence type="ECO:0000256" key="4">
    <source>
        <dbReference type="ARBA" id="ARBA00023163"/>
    </source>
</evidence>
<evidence type="ECO:0000313" key="10">
    <source>
        <dbReference type="Proteomes" id="UP000019116"/>
    </source>
</evidence>
<dbReference type="Gramene" id="TraesMAC5A03G02658290.1">
    <property type="protein sequence ID" value="TraesMAC5A03G02658290.1"/>
    <property type="gene ID" value="TraesMAC5A03G02658290"/>
</dbReference>
<dbReference type="Gramene" id="TraesROB_scaffold_068648_01G000100.1">
    <property type="protein sequence ID" value="TraesROB_scaffold_068648_01G000100.1"/>
    <property type="gene ID" value="TraesROB_scaffold_068648_01G000100"/>
</dbReference>
<dbReference type="Gramene" id="TraesSTA5A03G02650700.1">
    <property type="protein sequence ID" value="TraesSTA5A03G02650700.1"/>
    <property type="gene ID" value="TraesSTA5A03G02650700"/>
</dbReference>
<dbReference type="STRING" id="4565.A0A3B6KIA8"/>
<feature type="domain" description="WRKY" evidence="8">
    <location>
        <begin position="116"/>
        <end position="179"/>
    </location>
</feature>
<dbReference type="Gramene" id="TraesJAG5A03G02660910.1">
    <property type="protein sequence ID" value="TraesJAG5A03G02660910.1"/>
    <property type="gene ID" value="TraesJAG5A03G02660910"/>
</dbReference>
<dbReference type="Gene3D" id="2.20.25.80">
    <property type="entry name" value="WRKY domain"/>
    <property type="match status" value="1"/>
</dbReference>
<dbReference type="Gramene" id="TraesKAR5A01G0233030.1">
    <property type="protein sequence ID" value="cds.TraesKAR5A01G0233030.1"/>
    <property type="gene ID" value="TraesKAR5A01G0233030"/>
</dbReference>
<dbReference type="Gramene" id="TraesCLE_scaffold_093071_01G000100.1">
    <property type="protein sequence ID" value="TraesCLE_scaffold_093071_01G000100.1"/>
    <property type="gene ID" value="TraesCLE_scaffold_093071_01G000100"/>
</dbReference>
<dbReference type="Gramene" id="TraesCAD_scaffold_104991_01G000100.1">
    <property type="protein sequence ID" value="TraesCAD_scaffold_104991_01G000100.1"/>
    <property type="gene ID" value="TraesCAD_scaffold_104991_01G000100"/>
</dbReference>
<dbReference type="PANTHER" id="PTHR32096:SF143">
    <property type="entry name" value="OS09G0334500 PROTEIN"/>
    <property type="match status" value="1"/>
</dbReference>
<keyword evidence="4" id="KW-0804">Transcription</keyword>
<dbReference type="GO" id="GO:0003700">
    <property type="term" value="F:DNA-binding transcription factor activity"/>
    <property type="evidence" value="ECO:0000318"/>
    <property type="project" value="GO_Central"/>
</dbReference>
<evidence type="ECO:0000256" key="7">
    <source>
        <dbReference type="SAM" id="MobiDB-lite"/>
    </source>
</evidence>
<dbReference type="GO" id="GO:0006355">
    <property type="term" value="P:regulation of DNA-templated transcription"/>
    <property type="evidence" value="ECO:0000318"/>
    <property type="project" value="GO_Central"/>
</dbReference>
<dbReference type="Gramene" id="TraesARI5A03G02701840.1">
    <property type="protein sequence ID" value="TraesARI5A03G02701840.1"/>
    <property type="gene ID" value="TraesARI5A03G02701840"/>
</dbReference>
<dbReference type="Gramene" id="TraesNOR5A03G02681390.1">
    <property type="protein sequence ID" value="TraesNOR5A03G02681390.1"/>
    <property type="gene ID" value="TraesNOR5A03G02681390"/>
</dbReference>
<keyword evidence="3" id="KW-0238">DNA-binding</keyword>
<gene>
    <name evidence="9" type="primary">LOC123103519</name>
</gene>